<protein>
    <submittedName>
        <fullName evidence="2">Uncharacterized protein</fullName>
    </submittedName>
</protein>
<dbReference type="Proteomes" id="UP000019471">
    <property type="component" value="Unassembled WGS sequence"/>
</dbReference>
<dbReference type="HOGENOM" id="CLU_599967_0_0_1"/>
<organism evidence="2 3">
    <name type="scientific">Cladophialophora psammophila CBS 110553</name>
    <dbReference type="NCBI Taxonomy" id="1182543"/>
    <lineage>
        <taxon>Eukaryota</taxon>
        <taxon>Fungi</taxon>
        <taxon>Dikarya</taxon>
        <taxon>Ascomycota</taxon>
        <taxon>Pezizomycotina</taxon>
        <taxon>Eurotiomycetes</taxon>
        <taxon>Chaetothyriomycetidae</taxon>
        <taxon>Chaetothyriales</taxon>
        <taxon>Herpotrichiellaceae</taxon>
        <taxon>Cladophialophora</taxon>
    </lineage>
</organism>
<dbReference type="PANTHER" id="PTHR37540:SF5">
    <property type="entry name" value="TRANSCRIPTION FACTOR DOMAIN-CONTAINING PROTEIN"/>
    <property type="match status" value="1"/>
</dbReference>
<comment type="caution">
    <text evidence="2">The sequence shown here is derived from an EMBL/GenBank/DDBJ whole genome shotgun (WGS) entry which is preliminary data.</text>
</comment>
<evidence type="ECO:0000313" key="3">
    <source>
        <dbReference type="Proteomes" id="UP000019471"/>
    </source>
</evidence>
<dbReference type="RefSeq" id="XP_007744448.1">
    <property type="nucleotide sequence ID" value="XM_007746258.1"/>
</dbReference>
<evidence type="ECO:0000256" key="1">
    <source>
        <dbReference type="SAM" id="MobiDB-lite"/>
    </source>
</evidence>
<accession>W9XJX6</accession>
<dbReference type="InterPro" id="IPR021858">
    <property type="entry name" value="Fun_TF"/>
</dbReference>
<dbReference type="GeneID" id="19190375"/>
<name>W9XJX6_9EURO</name>
<proteinExistence type="predicted"/>
<evidence type="ECO:0000313" key="2">
    <source>
        <dbReference type="EMBL" id="EXJ70669.1"/>
    </source>
</evidence>
<feature type="compositionally biased region" description="Low complexity" evidence="1">
    <location>
        <begin position="42"/>
        <end position="52"/>
    </location>
</feature>
<keyword evidence="3" id="KW-1185">Reference proteome</keyword>
<dbReference type="AlphaFoldDB" id="W9XJX6"/>
<gene>
    <name evidence="2" type="ORF">A1O5_05659</name>
</gene>
<reference evidence="2 3" key="1">
    <citation type="submission" date="2013-03" db="EMBL/GenBank/DDBJ databases">
        <title>The Genome Sequence of Cladophialophora psammophila CBS 110553.</title>
        <authorList>
            <consortium name="The Broad Institute Genomics Platform"/>
            <person name="Cuomo C."/>
            <person name="de Hoog S."/>
            <person name="Gorbushina A."/>
            <person name="Walker B."/>
            <person name="Young S.K."/>
            <person name="Zeng Q."/>
            <person name="Gargeya S."/>
            <person name="Fitzgerald M."/>
            <person name="Haas B."/>
            <person name="Abouelleil A."/>
            <person name="Allen A.W."/>
            <person name="Alvarado L."/>
            <person name="Arachchi H.M."/>
            <person name="Berlin A.M."/>
            <person name="Chapman S.B."/>
            <person name="Gainer-Dewar J."/>
            <person name="Goldberg J."/>
            <person name="Griggs A."/>
            <person name="Gujja S."/>
            <person name="Hansen M."/>
            <person name="Howarth C."/>
            <person name="Imamovic A."/>
            <person name="Ireland A."/>
            <person name="Larimer J."/>
            <person name="McCowan C."/>
            <person name="Murphy C."/>
            <person name="Pearson M."/>
            <person name="Poon T.W."/>
            <person name="Priest M."/>
            <person name="Roberts A."/>
            <person name="Saif S."/>
            <person name="Shea T."/>
            <person name="Sisk P."/>
            <person name="Sykes S."/>
            <person name="Wortman J."/>
            <person name="Nusbaum C."/>
            <person name="Birren B."/>
        </authorList>
    </citation>
    <scope>NUCLEOTIDE SEQUENCE [LARGE SCALE GENOMIC DNA]</scope>
    <source>
        <strain evidence="2 3">CBS 110553</strain>
    </source>
</reference>
<feature type="region of interest" description="Disordered" evidence="1">
    <location>
        <begin position="1"/>
        <end position="65"/>
    </location>
</feature>
<dbReference type="eggNOG" id="ENOG502RW5T">
    <property type="taxonomic scope" value="Eukaryota"/>
</dbReference>
<dbReference type="PANTHER" id="PTHR37540">
    <property type="entry name" value="TRANSCRIPTION FACTOR (ACR-2), PUTATIVE-RELATED-RELATED"/>
    <property type="match status" value="1"/>
</dbReference>
<dbReference type="EMBL" id="AMGX01000008">
    <property type="protein sequence ID" value="EXJ70669.1"/>
    <property type="molecule type" value="Genomic_DNA"/>
</dbReference>
<dbReference type="OrthoDB" id="4133790at2759"/>
<dbReference type="Pfam" id="PF11951">
    <property type="entry name" value="Fungal_trans_2"/>
    <property type="match status" value="1"/>
</dbReference>
<feature type="compositionally biased region" description="Acidic residues" evidence="1">
    <location>
        <begin position="17"/>
        <end position="30"/>
    </location>
</feature>
<sequence>MSESCLDDADTPRTESESETDGFDTSEDELSYGAIKAKVQKAQRTTATSTNRTRSRQLINSPRPPLPKPISACLVDPFETLPIEVDGVTNQLLYFYGQNSYWQTAYALSPKIKPSIKGSWEYQAGACLTHFHILMARSALHQLRMNAKYATPATRKALEYAALKHQTKAITLLRENVQLGSNADLKLILTSIISLATFEQRYGERERAVLHFRTGRDIIRQIGLQDGLHDRLREEQALWFEGIYRDPEASWMWGQEDANVRFGWLKSLLKDVNRIWRERQLSQLKDKGPYVVEDMRLHEFLFRETTGKSVSVYGDIDEFIAQQRCVLILMSIICGVHGVLETQDHLKVVSKTMALGVAIQAYVGFIEDLLVEHDLGEEQAVADLLWMMCQNYRDAKPRLVNAGTITVRESLQRLDLRDCHWRASGIANVVKYLPGSRQQSLRNMLLAFLSGKPYSGKVKFNEFEFSYAGV</sequence>